<dbReference type="Proteomes" id="UP001239111">
    <property type="component" value="Chromosome 3"/>
</dbReference>
<sequence length="158" mass="17918">MLVWLGKLSKIFDRGHDFHDMSKLKNDPIAISIGAFLLKLNIMALDRAVTLRLVVPTEFDAYFRKCETSEERLYCSTLNLSTIMAVRGCIPNTIFNYTRELLCIWHSIQPIKEGDKTLELIFEANGNLERCIAGLGGIFLATAATIKQITNRLLRKQV</sequence>
<accession>A0ACC2NFS5</accession>
<proteinExistence type="predicted"/>
<dbReference type="EMBL" id="CM056743">
    <property type="protein sequence ID" value="KAJ8670007.1"/>
    <property type="molecule type" value="Genomic_DNA"/>
</dbReference>
<protein>
    <submittedName>
        <fullName evidence="1">Uncharacterized protein</fullName>
    </submittedName>
</protein>
<reference evidence="1" key="1">
    <citation type="submission" date="2023-04" db="EMBL/GenBank/DDBJ databases">
        <title>A chromosome-level genome assembly of the parasitoid wasp Eretmocerus hayati.</title>
        <authorList>
            <person name="Zhong Y."/>
            <person name="Liu S."/>
            <person name="Liu Y."/>
        </authorList>
    </citation>
    <scope>NUCLEOTIDE SEQUENCE</scope>
    <source>
        <strain evidence="1">ZJU_SS_LIU_2023</strain>
    </source>
</reference>
<gene>
    <name evidence="1" type="ORF">QAD02_001266</name>
</gene>
<comment type="caution">
    <text evidence="1">The sequence shown here is derived from an EMBL/GenBank/DDBJ whole genome shotgun (WGS) entry which is preliminary data.</text>
</comment>
<name>A0ACC2NFS5_9HYME</name>
<organism evidence="1 2">
    <name type="scientific">Eretmocerus hayati</name>
    <dbReference type="NCBI Taxonomy" id="131215"/>
    <lineage>
        <taxon>Eukaryota</taxon>
        <taxon>Metazoa</taxon>
        <taxon>Ecdysozoa</taxon>
        <taxon>Arthropoda</taxon>
        <taxon>Hexapoda</taxon>
        <taxon>Insecta</taxon>
        <taxon>Pterygota</taxon>
        <taxon>Neoptera</taxon>
        <taxon>Endopterygota</taxon>
        <taxon>Hymenoptera</taxon>
        <taxon>Apocrita</taxon>
        <taxon>Proctotrupomorpha</taxon>
        <taxon>Chalcidoidea</taxon>
        <taxon>Aphelinidae</taxon>
        <taxon>Aphelininae</taxon>
        <taxon>Eretmocerus</taxon>
    </lineage>
</organism>
<keyword evidence="2" id="KW-1185">Reference proteome</keyword>
<evidence type="ECO:0000313" key="2">
    <source>
        <dbReference type="Proteomes" id="UP001239111"/>
    </source>
</evidence>
<evidence type="ECO:0000313" key="1">
    <source>
        <dbReference type="EMBL" id="KAJ8670007.1"/>
    </source>
</evidence>